<dbReference type="SUPFAM" id="SSF52540">
    <property type="entry name" value="P-loop containing nucleoside triphosphate hydrolases"/>
    <property type="match status" value="1"/>
</dbReference>
<dbReference type="EC" id="3.6.3.41" evidence="10"/>
<dbReference type="InterPro" id="IPR005895">
    <property type="entry name" value="ABC_transptr_haem_export_CcmA"/>
</dbReference>
<dbReference type="NCBIfam" id="NF010061">
    <property type="entry name" value="PRK13538.1"/>
    <property type="match status" value="1"/>
</dbReference>
<evidence type="ECO:0000313" key="11">
    <source>
        <dbReference type="Proteomes" id="UP000006798"/>
    </source>
</evidence>
<keyword evidence="8" id="KW-0472">Membrane</keyword>
<keyword evidence="5" id="KW-0201">Cytochrome c-type biogenesis</keyword>
<dbReference type="SMART" id="SM00382">
    <property type="entry name" value="AAA"/>
    <property type="match status" value="1"/>
</dbReference>
<proteinExistence type="predicted"/>
<dbReference type="PANTHER" id="PTHR43499">
    <property type="entry name" value="ABC TRANSPORTER I FAMILY MEMBER 1"/>
    <property type="match status" value="1"/>
</dbReference>
<feature type="domain" description="ABC transporter" evidence="9">
    <location>
        <begin position="24"/>
        <end position="226"/>
    </location>
</feature>
<keyword evidence="6 10" id="KW-0067">ATP-binding</keyword>
<dbReference type="InterPro" id="IPR003593">
    <property type="entry name" value="AAA+_ATPase"/>
</dbReference>
<dbReference type="PROSITE" id="PS50893">
    <property type="entry name" value="ABC_TRANSPORTER_2"/>
    <property type="match status" value="1"/>
</dbReference>
<keyword evidence="10" id="KW-0378">Hydrolase</keyword>
<keyword evidence="7" id="KW-1278">Translocase</keyword>
<evidence type="ECO:0000256" key="8">
    <source>
        <dbReference type="ARBA" id="ARBA00023136"/>
    </source>
</evidence>
<dbReference type="GO" id="GO:0022857">
    <property type="term" value="F:transmembrane transporter activity"/>
    <property type="evidence" value="ECO:0007669"/>
    <property type="project" value="InterPro"/>
</dbReference>
<protein>
    <submittedName>
        <fullName evidence="10">Cytochrome c biogenesis ATP-binding export protein CcmA</fullName>
        <ecNumber evidence="10">3.6.3.41</ecNumber>
    </submittedName>
</protein>
<evidence type="ECO:0000256" key="3">
    <source>
        <dbReference type="ARBA" id="ARBA00022519"/>
    </source>
</evidence>
<evidence type="ECO:0000313" key="10">
    <source>
        <dbReference type="EMBL" id="AEI79749.1"/>
    </source>
</evidence>
<dbReference type="Gene3D" id="3.40.50.300">
    <property type="entry name" value="P-loop containing nucleotide triphosphate hydrolases"/>
    <property type="match status" value="1"/>
</dbReference>
<dbReference type="HOGENOM" id="CLU_000604_1_2_4"/>
<evidence type="ECO:0000259" key="9">
    <source>
        <dbReference type="PROSITE" id="PS50893"/>
    </source>
</evidence>
<keyword evidence="4" id="KW-0547">Nucleotide-binding</keyword>
<accession>F8GS99</accession>
<evidence type="ECO:0000256" key="2">
    <source>
        <dbReference type="ARBA" id="ARBA00022475"/>
    </source>
</evidence>
<evidence type="ECO:0000256" key="5">
    <source>
        <dbReference type="ARBA" id="ARBA00022748"/>
    </source>
</evidence>
<dbReference type="Proteomes" id="UP000006798">
    <property type="component" value="Chromosome 2"/>
</dbReference>
<keyword evidence="2" id="KW-1003">Cell membrane</keyword>
<keyword evidence="3" id="KW-0997">Cell inner membrane</keyword>
<dbReference type="GO" id="GO:0005524">
    <property type="term" value="F:ATP binding"/>
    <property type="evidence" value="ECO:0007669"/>
    <property type="project" value="UniProtKB-KW"/>
</dbReference>
<dbReference type="PROSITE" id="PS00211">
    <property type="entry name" value="ABC_TRANSPORTER_1"/>
    <property type="match status" value="1"/>
</dbReference>
<dbReference type="InterPro" id="IPR017871">
    <property type="entry name" value="ABC_transporter-like_CS"/>
</dbReference>
<gene>
    <name evidence="10" type="primary">ccmA</name>
    <name evidence="10" type="ordered locus">CNE_2c07780</name>
</gene>
<dbReference type="PANTHER" id="PTHR43499:SF1">
    <property type="entry name" value="ABC TRANSPORTER I FAMILY MEMBER 1"/>
    <property type="match status" value="1"/>
</dbReference>
<dbReference type="RefSeq" id="WP_013952460.1">
    <property type="nucleotide sequence ID" value="NC_015723.1"/>
</dbReference>
<evidence type="ECO:0000256" key="6">
    <source>
        <dbReference type="ARBA" id="ARBA00022840"/>
    </source>
</evidence>
<sequence>MPVRSPAPPSELPPESPRCAAPVLSASGLAISRAGRPVLRGIDLDLAPGGLLQVLGPNGSGKTSLLRVLCGLAMADAGTLHWRGRPVRAADPDYQLALAYVGHTNGIDPDLSPAENLRFAARLAGSDDSADGVARALAAQGLERLANAPVRTLSQGQRRRVALARLSLAQRALWLLDEPVTALDADACARFDAQLGTHLAAGGMAVIATHQLLPAGGAVLQLGAPA</sequence>
<evidence type="ECO:0000256" key="4">
    <source>
        <dbReference type="ARBA" id="ARBA00022741"/>
    </source>
</evidence>
<dbReference type="InterPro" id="IPR003439">
    <property type="entry name" value="ABC_transporter-like_ATP-bd"/>
</dbReference>
<dbReference type="GeneID" id="34307204"/>
<evidence type="ECO:0000256" key="1">
    <source>
        <dbReference type="ARBA" id="ARBA00022448"/>
    </source>
</evidence>
<dbReference type="GO" id="GO:0017004">
    <property type="term" value="P:cytochrome complex assembly"/>
    <property type="evidence" value="ECO:0007669"/>
    <property type="project" value="UniProtKB-KW"/>
</dbReference>
<organism evidence="10 11">
    <name type="scientific">Cupriavidus necator (strain ATCC 43291 / DSM 13513 / CCUG 52238 / LMG 8453 / N-1)</name>
    <name type="common">Ralstonia eutropha</name>
    <dbReference type="NCBI Taxonomy" id="1042878"/>
    <lineage>
        <taxon>Bacteria</taxon>
        <taxon>Pseudomonadati</taxon>
        <taxon>Pseudomonadota</taxon>
        <taxon>Betaproteobacteria</taxon>
        <taxon>Burkholderiales</taxon>
        <taxon>Burkholderiaceae</taxon>
        <taxon>Cupriavidus</taxon>
    </lineage>
</organism>
<dbReference type="Pfam" id="PF00005">
    <property type="entry name" value="ABC_tran"/>
    <property type="match status" value="1"/>
</dbReference>
<dbReference type="AlphaFoldDB" id="F8GS99"/>
<keyword evidence="1" id="KW-0813">Transport</keyword>
<evidence type="ECO:0000256" key="7">
    <source>
        <dbReference type="ARBA" id="ARBA00022967"/>
    </source>
</evidence>
<dbReference type="KEGG" id="cnc:CNE_2c07780"/>
<name>F8GS99_CUPNN</name>
<dbReference type="GO" id="GO:0016887">
    <property type="term" value="F:ATP hydrolysis activity"/>
    <property type="evidence" value="ECO:0007669"/>
    <property type="project" value="InterPro"/>
</dbReference>
<dbReference type="NCBIfam" id="TIGR01189">
    <property type="entry name" value="ccmA"/>
    <property type="match status" value="1"/>
</dbReference>
<dbReference type="InterPro" id="IPR027417">
    <property type="entry name" value="P-loop_NTPase"/>
</dbReference>
<reference evidence="10 11" key="1">
    <citation type="journal article" date="2011" name="J. Bacteriol.">
        <title>Complete genome sequence of the type strain Cupriavidus necator N-1.</title>
        <authorList>
            <person name="Poehlein A."/>
            <person name="Kusian B."/>
            <person name="Friedrich B."/>
            <person name="Daniel R."/>
            <person name="Bowien B."/>
        </authorList>
    </citation>
    <scope>NUCLEOTIDE SEQUENCE [LARGE SCALE GENOMIC DNA]</scope>
    <source>
        <strain evidence="11">ATCC 43291 / DSM 13513 / CCUG 52238 / LMG 8453 / N-1</strain>
    </source>
</reference>
<dbReference type="EMBL" id="CP002878">
    <property type="protein sequence ID" value="AEI79749.1"/>
    <property type="molecule type" value="Genomic_DNA"/>
</dbReference>